<dbReference type="EMBL" id="JBHSAY010000003">
    <property type="protein sequence ID" value="MFC4129403.1"/>
    <property type="molecule type" value="Genomic_DNA"/>
</dbReference>
<dbReference type="InterPro" id="IPR011576">
    <property type="entry name" value="Pyridox_Oxase_N"/>
</dbReference>
<name>A0ABV8LFN5_9ACTN</name>
<gene>
    <name evidence="3" type="ORF">ACFOZ4_02120</name>
</gene>
<dbReference type="SUPFAM" id="SSF50475">
    <property type="entry name" value="FMN-binding split barrel"/>
    <property type="match status" value="1"/>
</dbReference>
<dbReference type="InterPro" id="IPR012349">
    <property type="entry name" value="Split_barrel_FMN-bd"/>
</dbReference>
<evidence type="ECO:0000313" key="3">
    <source>
        <dbReference type="EMBL" id="MFC4129403.1"/>
    </source>
</evidence>
<feature type="domain" description="Pyridoxamine 5'-phosphate oxidase N-terminal" evidence="2">
    <location>
        <begin position="17"/>
        <end position="112"/>
    </location>
</feature>
<protein>
    <submittedName>
        <fullName evidence="3">Pyridoxamine 5'-phosphate oxidase family protein</fullName>
    </submittedName>
</protein>
<organism evidence="3 4">
    <name type="scientific">Hamadaea flava</name>
    <dbReference type="NCBI Taxonomy" id="1742688"/>
    <lineage>
        <taxon>Bacteria</taxon>
        <taxon>Bacillati</taxon>
        <taxon>Actinomycetota</taxon>
        <taxon>Actinomycetes</taxon>
        <taxon>Micromonosporales</taxon>
        <taxon>Micromonosporaceae</taxon>
        <taxon>Hamadaea</taxon>
    </lineage>
</organism>
<comment type="caution">
    <text evidence="3">The sequence shown here is derived from an EMBL/GenBank/DDBJ whole genome shotgun (WGS) entry which is preliminary data.</text>
</comment>
<evidence type="ECO:0000259" key="2">
    <source>
        <dbReference type="Pfam" id="PF01243"/>
    </source>
</evidence>
<evidence type="ECO:0000256" key="1">
    <source>
        <dbReference type="SAM" id="MobiDB-lite"/>
    </source>
</evidence>
<feature type="region of interest" description="Disordered" evidence="1">
    <location>
        <begin position="132"/>
        <end position="164"/>
    </location>
</feature>
<sequence>MASWTQFAAASPRLAAQIRALFHQYGPGLGYLATVRSDGGPRVHPVSPLITEEGVYCFLIDSPKRRDLERDGRYALHAFPAEETDVEAYLTGTARPVEDPAVIARIAARAGADDSVDWRLFELQVEVAMMHSPMGPTSDGRARSGVAQVWRESPPERRSPRRRGWRRGHVPAVLRDVIAA</sequence>
<evidence type="ECO:0000313" key="4">
    <source>
        <dbReference type="Proteomes" id="UP001595816"/>
    </source>
</evidence>
<dbReference type="RefSeq" id="WP_253759319.1">
    <property type="nucleotide sequence ID" value="NZ_JAMZDZ010000001.1"/>
</dbReference>
<accession>A0ABV8LFN5</accession>
<reference evidence="4" key="1">
    <citation type="journal article" date="2019" name="Int. J. Syst. Evol. Microbiol.">
        <title>The Global Catalogue of Microorganisms (GCM) 10K type strain sequencing project: providing services to taxonomists for standard genome sequencing and annotation.</title>
        <authorList>
            <consortium name="The Broad Institute Genomics Platform"/>
            <consortium name="The Broad Institute Genome Sequencing Center for Infectious Disease"/>
            <person name="Wu L."/>
            <person name="Ma J."/>
        </authorList>
    </citation>
    <scope>NUCLEOTIDE SEQUENCE [LARGE SCALE GENOMIC DNA]</scope>
    <source>
        <strain evidence="4">CGMCC 4.7289</strain>
    </source>
</reference>
<proteinExistence type="predicted"/>
<dbReference type="Proteomes" id="UP001595816">
    <property type="component" value="Unassembled WGS sequence"/>
</dbReference>
<dbReference type="Gene3D" id="2.30.110.10">
    <property type="entry name" value="Electron Transport, Fmn-binding Protein, Chain A"/>
    <property type="match status" value="1"/>
</dbReference>
<keyword evidence="4" id="KW-1185">Reference proteome</keyword>
<dbReference type="Pfam" id="PF01243">
    <property type="entry name" value="PNPOx_N"/>
    <property type="match status" value="1"/>
</dbReference>